<evidence type="ECO:0000313" key="5">
    <source>
        <dbReference type="Proteomes" id="UP000620124"/>
    </source>
</evidence>
<name>A0A8H6Z2D2_9AGAR</name>
<sequence>MDTDDSHSLSWLFDGPPPDNDPSHDRAAEKLWSVYISEAEKYDKGLVESWKNNMEGMLIFAGLFSASLTAFLIESYKTLTPDPGAMTNILLIQISNQLAAIANGTTFVVPSSPPFAAPPTSFVCNIFWFISLGLSLTCALVATLLEQWARDFLHKADMRSNPAVRARIFSYLYYGLKCFNMHAVVEVVPLLLHVSLIFFFAGLVAFLIPVHLVIAIVAVILTAIVVGTYTLLTVLPLISLDCLYRTPLSGWLWSLWRSVNRSHFDPVVQAATPAPPETETMVEAIFRSATEASAHRTTRDTRALAWTVKSLSDDVELEPFIQAIPDVLWTAHRRRRVYDSHIHALIHDPDVQLLDRLHSFYRGSMRRIMTRDEKSRQQITFYKVLSAILSTYDDSSKPLPRLQKLAHIHRFSSPDLALGRYEYSAMALLGWHRFQEERNLIPTILAELQKCGQDVGAGKAPDFRPLLSLTRGDFGAMEGLATEINNYICYPASSSPPDLILKWTLDMQQFHVTSPLRNLLLYLECTAKLNSPPYLFEEIIKIIVPRQLLLSTLKDVEKCLDGIIYDHMDRFNHDPNGTGLVFLDKLVVLALRHWWPAEDAIPLPRSVVLYLRLRESARAVESFTRQFCAYGDLAWACVTPTLLIGPSLPSPYINHQLRDPLDPRDQAGTLDALWSLLYYSDEYPDEPIYPTLPMCLSILDAVGNIRSDSIASPSVVLLLKHKILLHLCRDTPNLTTEDHLLQWLHPILPAETSIRPTVEEIREALARDQFDLFRAVLAIRLEEARIVFVSEFLDACRTDLFPHRARDTLSHASGIISIAVHPAHQIRISTSVRDLFDAVKDSRFLQQVLSLFGAYAPKSGLQIVDDPWKPWLNDPAARQIIKETFMKYKAGLTSTEPQDKVLARVEEIINNLDSLHPQDQVSDNAMPPQDLAELQEPPVSNCLRSE</sequence>
<keyword evidence="2" id="KW-0812">Transmembrane</keyword>
<accession>A0A8H6Z2D2</accession>
<feature type="region of interest" description="Disordered" evidence="1">
    <location>
        <begin position="916"/>
        <end position="946"/>
    </location>
</feature>
<comment type="caution">
    <text evidence="4">The sequence shown here is derived from an EMBL/GenBank/DDBJ whole genome shotgun (WGS) entry which is preliminary data.</text>
</comment>
<keyword evidence="5" id="KW-1185">Reference proteome</keyword>
<dbReference type="InterPro" id="IPR045338">
    <property type="entry name" value="DUF6535"/>
</dbReference>
<gene>
    <name evidence="4" type="ORF">MVEN_00268700</name>
</gene>
<protein>
    <recommendedName>
        <fullName evidence="3">DUF6535 domain-containing protein</fullName>
    </recommendedName>
</protein>
<feature type="region of interest" description="Disordered" evidence="1">
    <location>
        <begin position="1"/>
        <end position="24"/>
    </location>
</feature>
<dbReference type="Pfam" id="PF20153">
    <property type="entry name" value="DUF6535"/>
    <property type="match status" value="1"/>
</dbReference>
<feature type="transmembrane region" description="Helical" evidence="2">
    <location>
        <begin position="85"/>
        <end position="106"/>
    </location>
</feature>
<feature type="transmembrane region" description="Helical" evidence="2">
    <location>
        <begin position="166"/>
        <end position="184"/>
    </location>
</feature>
<feature type="transmembrane region" description="Helical" evidence="2">
    <location>
        <begin position="215"/>
        <end position="238"/>
    </location>
</feature>
<evidence type="ECO:0000256" key="1">
    <source>
        <dbReference type="SAM" id="MobiDB-lite"/>
    </source>
</evidence>
<keyword evidence="2" id="KW-0472">Membrane</keyword>
<proteinExistence type="predicted"/>
<dbReference type="Proteomes" id="UP000620124">
    <property type="component" value="Unassembled WGS sequence"/>
</dbReference>
<reference evidence="4" key="1">
    <citation type="submission" date="2020-05" db="EMBL/GenBank/DDBJ databases">
        <title>Mycena genomes resolve the evolution of fungal bioluminescence.</title>
        <authorList>
            <person name="Tsai I.J."/>
        </authorList>
    </citation>
    <scope>NUCLEOTIDE SEQUENCE</scope>
    <source>
        <strain evidence="4">CCC161011</strain>
    </source>
</reference>
<evidence type="ECO:0000256" key="2">
    <source>
        <dbReference type="SAM" id="Phobius"/>
    </source>
</evidence>
<feature type="transmembrane region" description="Helical" evidence="2">
    <location>
        <begin position="190"/>
        <end position="208"/>
    </location>
</feature>
<feature type="transmembrane region" description="Helical" evidence="2">
    <location>
        <begin position="126"/>
        <end position="145"/>
    </location>
</feature>
<dbReference type="EMBL" id="JACAZI010000002">
    <property type="protein sequence ID" value="KAF7369397.1"/>
    <property type="molecule type" value="Genomic_DNA"/>
</dbReference>
<evidence type="ECO:0000259" key="3">
    <source>
        <dbReference type="Pfam" id="PF20153"/>
    </source>
</evidence>
<dbReference type="AlphaFoldDB" id="A0A8H6Z2D2"/>
<organism evidence="4 5">
    <name type="scientific">Mycena venus</name>
    <dbReference type="NCBI Taxonomy" id="2733690"/>
    <lineage>
        <taxon>Eukaryota</taxon>
        <taxon>Fungi</taxon>
        <taxon>Dikarya</taxon>
        <taxon>Basidiomycota</taxon>
        <taxon>Agaricomycotina</taxon>
        <taxon>Agaricomycetes</taxon>
        <taxon>Agaricomycetidae</taxon>
        <taxon>Agaricales</taxon>
        <taxon>Marasmiineae</taxon>
        <taxon>Mycenaceae</taxon>
        <taxon>Mycena</taxon>
    </lineage>
</organism>
<keyword evidence="2" id="KW-1133">Transmembrane helix</keyword>
<feature type="transmembrane region" description="Helical" evidence="2">
    <location>
        <begin position="56"/>
        <end position="73"/>
    </location>
</feature>
<dbReference type="OrthoDB" id="2965612at2759"/>
<evidence type="ECO:0000313" key="4">
    <source>
        <dbReference type="EMBL" id="KAF7369397.1"/>
    </source>
</evidence>
<feature type="domain" description="DUF6535" evidence="3">
    <location>
        <begin position="32"/>
        <end position="208"/>
    </location>
</feature>